<reference evidence="2" key="1">
    <citation type="journal article" date="2023" name="Mol. Phylogenet. Evol.">
        <title>Genome-scale phylogeny and comparative genomics of the fungal order Sordariales.</title>
        <authorList>
            <person name="Hensen N."/>
            <person name="Bonometti L."/>
            <person name="Westerberg I."/>
            <person name="Brannstrom I.O."/>
            <person name="Guillou S."/>
            <person name="Cros-Aarteil S."/>
            <person name="Calhoun S."/>
            <person name="Haridas S."/>
            <person name="Kuo A."/>
            <person name="Mondo S."/>
            <person name="Pangilinan J."/>
            <person name="Riley R."/>
            <person name="LaButti K."/>
            <person name="Andreopoulos B."/>
            <person name="Lipzen A."/>
            <person name="Chen C."/>
            <person name="Yan M."/>
            <person name="Daum C."/>
            <person name="Ng V."/>
            <person name="Clum A."/>
            <person name="Steindorff A."/>
            <person name="Ohm R.A."/>
            <person name="Martin F."/>
            <person name="Silar P."/>
            <person name="Natvig D.O."/>
            <person name="Lalanne C."/>
            <person name="Gautier V."/>
            <person name="Ament-Velasquez S.L."/>
            <person name="Kruys A."/>
            <person name="Hutchinson M.I."/>
            <person name="Powell A.J."/>
            <person name="Barry K."/>
            <person name="Miller A.N."/>
            <person name="Grigoriev I.V."/>
            <person name="Debuchy R."/>
            <person name="Gladieux P."/>
            <person name="Hiltunen Thoren M."/>
            <person name="Johannesson H."/>
        </authorList>
    </citation>
    <scope>NUCLEOTIDE SEQUENCE</scope>
    <source>
        <strain evidence="2">CBS 232.78</strain>
    </source>
</reference>
<name>A0AAE0P6P1_9PEZI</name>
<feature type="compositionally biased region" description="Basic and acidic residues" evidence="1">
    <location>
        <begin position="21"/>
        <end position="96"/>
    </location>
</feature>
<sequence length="389" mass="43046">MTTTEDLAKGQNEPAAAGSKHTTERDDAPEAKRVKKLDEKEQKTIEETLGKVSEPSKTKAEAPLKTEESKEMEGKKETQEPEETKQTQADKAKEEPQPTDLATAVEPREESVPSSILEKGIIYFFIRGRVGIDDPSSVDDIARSYMLLRPIPTDAKLGSGPIGDAGNSRVCAVPKKVLPQSGKDRWISFVEMAGASFQELKDQFLSSTDYTTKTAGDRHTPAATPIGEGVYAITTTGRESHLAYILTLPEELGEVQKKMGLKEKGSFILSTKNPAYPGPAYARLPKGPEYSKEIQEEFHSLRWLPTQPKHLDFVNTQFLLVGESSGIDKALETQEEDGKTEAEDPAKEMEKLEDEDARRMKDLSSDDASRIFADLQVHAKDYPKLQTTF</sequence>
<gene>
    <name evidence="2" type="ORF">B0H63DRAFT_459634</name>
</gene>
<dbReference type="AlphaFoldDB" id="A0AAE0P6P1"/>
<evidence type="ECO:0000313" key="3">
    <source>
        <dbReference type="Proteomes" id="UP001285441"/>
    </source>
</evidence>
<feature type="region of interest" description="Disordered" evidence="1">
    <location>
        <begin position="1"/>
        <end position="111"/>
    </location>
</feature>
<evidence type="ECO:0000256" key="1">
    <source>
        <dbReference type="SAM" id="MobiDB-lite"/>
    </source>
</evidence>
<feature type="region of interest" description="Disordered" evidence="1">
    <location>
        <begin position="332"/>
        <end position="365"/>
    </location>
</feature>
<accession>A0AAE0P6P1</accession>
<comment type="caution">
    <text evidence="2">The sequence shown here is derived from an EMBL/GenBank/DDBJ whole genome shotgun (WGS) entry which is preliminary data.</text>
</comment>
<dbReference type="PANTHER" id="PTHR34776:SF1">
    <property type="entry name" value="F17F16.3 PROTEIN"/>
    <property type="match status" value="1"/>
</dbReference>
<evidence type="ECO:0000313" key="2">
    <source>
        <dbReference type="EMBL" id="KAK3393975.1"/>
    </source>
</evidence>
<evidence type="ECO:0008006" key="4">
    <source>
        <dbReference type="Google" id="ProtNLM"/>
    </source>
</evidence>
<organism evidence="2 3">
    <name type="scientific">Podospora didyma</name>
    <dbReference type="NCBI Taxonomy" id="330526"/>
    <lineage>
        <taxon>Eukaryota</taxon>
        <taxon>Fungi</taxon>
        <taxon>Dikarya</taxon>
        <taxon>Ascomycota</taxon>
        <taxon>Pezizomycotina</taxon>
        <taxon>Sordariomycetes</taxon>
        <taxon>Sordariomycetidae</taxon>
        <taxon>Sordariales</taxon>
        <taxon>Podosporaceae</taxon>
        <taxon>Podospora</taxon>
    </lineage>
</organism>
<dbReference type="EMBL" id="JAULSW010000001">
    <property type="protein sequence ID" value="KAK3393975.1"/>
    <property type="molecule type" value="Genomic_DNA"/>
</dbReference>
<dbReference type="PANTHER" id="PTHR34776">
    <property type="entry name" value="F17F16.3 PROTEIN"/>
    <property type="match status" value="1"/>
</dbReference>
<proteinExistence type="predicted"/>
<keyword evidence="3" id="KW-1185">Reference proteome</keyword>
<dbReference type="Proteomes" id="UP001285441">
    <property type="component" value="Unassembled WGS sequence"/>
</dbReference>
<reference evidence="2" key="2">
    <citation type="submission" date="2023-06" db="EMBL/GenBank/DDBJ databases">
        <authorList>
            <consortium name="Lawrence Berkeley National Laboratory"/>
            <person name="Haridas S."/>
            <person name="Hensen N."/>
            <person name="Bonometti L."/>
            <person name="Westerberg I."/>
            <person name="Brannstrom I.O."/>
            <person name="Guillou S."/>
            <person name="Cros-Aarteil S."/>
            <person name="Calhoun S."/>
            <person name="Kuo A."/>
            <person name="Mondo S."/>
            <person name="Pangilinan J."/>
            <person name="Riley R."/>
            <person name="LaButti K."/>
            <person name="Andreopoulos B."/>
            <person name="Lipzen A."/>
            <person name="Chen C."/>
            <person name="Yanf M."/>
            <person name="Daum C."/>
            <person name="Ng V."/>
            <person name="Clum A."/>
            <person name="Steindorff A."/>
            <person name="Ohm R."/>
            <person name="Martin F."/>
            <person name="Silar P."/>
            <person name="Natvig D."/>
            <person name="Lalanne C."/>
            <person name="Gautier V."/>
            <person name="Ament-velasquez S.L."/>
            <person name="Kruys A."/>
            <person name="Hutchinson M.I."/>
            <person name="Powell A.J."/>
            <person name="Barry K."/>
            <person name="Miller A.N."/>
            <person name="Grigoriev I.V."/>
            <person name="Debuchy R."/>
            <person name="Gladieux P."/>
            <person name="Thoren M.H."/>
            <person name="Johannesson H."/>
        </authorList>
    </citation>
    <scope>NUCLEOTIDE SEQUENCE</scope>
    <source>
        <strain evidence="2">CBS 232.78</strain>
    </source>
</reference>
<protein>
    <recommendedName>
        <fullName evidence="4">BTB domain transcription factor</fullName>
    </recommendedName>
</protein>